<evidence type="ECO:0000313" key="2">
    <source>
        <dbReference type="EMBL" id="KAJ4444382.1"/>
    </source>
</evidence>
<comment type="caution">
    <text evidence="2">The sequence shown here is derived from an EMBL/GenBank/DDBJ whole genome shotgun (WGS) entry which is preliminary data.</text>
</comment>
<reference evidence="2 3" key="1">
    <citation type="journal article" date="2022" name="Allergy">
        <title>Genome assembly and annotation of Periplaneta americana reveal a comprehensive cockroach allergen profile.</title>
        <authorList>
            <person name="Wang L."/>
            <person name="Xiong Q."/>
            <person name="Saelim N."/>
            <person name="Wang L."/>
            <person name="Nong W."/>
            <person name="Wan A.T."/>
            <person name="Shi M."/>
            <person name="Liu X."/>
            <person name="Cao Q."/>
            <person name="Hui J.H.L."/>
            <person name="Sookrung N."/>
            <person name="Leung T.F."/>
            <person name="Tungtrongchitr A."/>
            <person name="Tsui S.K.W."/>
        </authorList>
    </citation>
    <scope>NUCLEOTIDE SEQUENCE [LARGE SCALE GENOMIC DNA]</scope>
    <source>
        <strain evidence="2">PWHHKU_190912</strain>
    </source>
</reference>
<gene>
    <name evidence="2" type="ORF">ANN_06174</name>
</gene>
<dbReference type="Proteomes" id="UP001148838">
    <property type="component" value="Unassembled WGS sequence"/>
</dbReference>
<name>A0ABQ8TEP1_PERAM</name>
<keyword evidence="3" id="KW-1185">Reference proteome</keyword>
<proteinExistence type="predicted"/>
<protein>
    <submittedName>
        <fullName evidence="2">Uncharacterized protein</fullName>
    </submittedName>
</protein>
<accession>A0ABQ8TEP1</accession>
<sequence>MLPMRFMRSRTSQVLSVASLHWLKMDAPIPAPATCEVQSVMKFLNAQGIAPIEIYRQLCQFYGQADVDTTDSTAQEQLRHESQTPPITPDNFLFDQQEVDRIIKMQQDK</sequence>
<organism evidence="2 3">
    <name type="scientific">Periplaneta americana</name>
    <name type="common">American cockroach</name>
    <name type="synonym">Blatta americana</name>
    <dbReference type="NCBI Taxonomy" id="6978"/>
    <lineage>
        <taxon>Eukaryota</taxon>
        <taxon>Metazoa</taxon>
        <taxon>Ecdysozoa</taxon>
        <taxon>Arthropoda</taxon>
        <taxon>Hexapoda</taxon>
        <taxon>Insecta</taxon>
        <taxon>Pterygota</taxon>
        <taxon>Neoptera</taxon>
        <taxon>Polyneoptera</taxon>
        <taxon>Dictyoptera</taxon>
        <taxon>Blattodea</taxon>
        <taxon>Blattoidea</taxon>
        <taxon>Blattidae</taxon>
        <taxon>Blattinae</taxon>
        <taxon>Periplaneta</taxon>
    </lineage>
</organism>
<feature type="region of interest" description="Disordered" evidence="1">
    <location>
        <begin position="72"/>
        <end position="91"/>
    </location>
</feature>
<dbReference type="EMBL" id="JAJSOF020000011">
    <property type="protein sequence ID" value="KAJ4444382.1"/>
    <property type="molecule type" value="Genomic_DNA"/>
</dbReference>
<evidence type="ECO:0000256" key="1">
    <source>
        <dbReference type="SAM" id="MobiDB-lite"/>
    </source>
</evidence>
<evidence type="ECO:0000313" key="3">
    <source>
        <dbReference type="Proteomes" id="UP001148838"/>
    </source>
</evidence>